<dbReference type="InterPro" id="IPR023214">
    <property type="entry name" value="HAD_sf"/>
</dbReference>
<evidence type="ECO:0000313" key="1">
    <source>
        <dbReference type="EMBL" id="KAI5627731.1"/>
    </source>
</evidence>
<comment type="caution">
    <text evidence="1">The sequence shown here is derived from an EMBL/GenBank/DDBJ whole genome shotgun (WGS) entry which is preliminary data.</text>
</comment>
<organism evidence="1 2">
    <name type="scientific">Silurus asotus</name>
    <name type="common">Amur catfish</name>
    <name type="synonym">Parasilurus asotus</name>
    <dbReference type="NCBI Taxonomy" id="30991"/>
    <lineage>
        <taxon>Eukaryota</taxon>
        <taxon>Metazoa</taxon>
        <taxon>Chordata</taxon>
        <taxon>Craniata</taxon>
        <taxon>Vertebrata</taxon>
        <taxon>Euteleostomi</taxon>
        <taxon>Actinopterygii</taxon>
        <taxon>Neopterygii</taxon>
        <taxon>Teleostei</taxon>
        <taxon>Ostariophysi</taxon>
        <taxon>Siluriformes</taxon>
        <taxon>Siluridae</taxon>
        <taxon>Silurus</taxon>
    </lineage>
</organism>
<protein>
    <submittedName>
        <fullName evidence="1">Carboxy-terminal domain RNA polymerase II polypeptide A small phosphatase 2 isoform X1</fullName>
    </submittedName>
</protein>
<accession>A0AAD5FT44</accession>
<proteinExistence type="predicted"/>
<gene>
    <name evidence="1" type="ORF">C0J50_8372</name>
</gene>
<dbReference type="AlphaFoldDB" id="A0AAD5FT44"/>
<reference evidence="1" key="1">
    <citation type="submission" date="2018-07" db="EMBL/GenBank/DDBJ databases">
        <title>Comparative genomics of catfishes provides insights into carnivory and benthic adaptation.</title>
        <authorList>
            <person name="Zhang Y."/>
            <person name="Wang D."/>
            <person name="Peng Z."/>
            <person name="Zheng S."/>
            <person name="Shao F."/>
            <person name="Tao W."/>
        </authorList>
    </citation>
    <scope>NUCLEOTIDE SEQUENCE</scope>
    <source>
        <strain evidence="1">Chongqing</strain>
    </source>
</reference>
<dbReference type="Proteomes" id="UP001205998">
    <property type="component" value="Unassembled WGS sequence"/>
</dbReference>
<dbReference type="EMBL" id="MU549132">
    <property type="protein sequence ID" value="KAI5627731.1"/>
    <property type="molecule type" value="Genomic_DNA"/>
</dbReference>
<evidence type="ECO:0000313" key="2">
    <source>
        <dbReference type="Proteomes" id="UP001205998"/>
    </source>
</evidence>
<keyword evidence="2" id="KW-1185">Reference proteome</keyword>
<dbReference type="Gene3D" id="3.40.50.1000">
    <property type="entry name" value="HAD superfamily/HAD-like"/>
    <property type="match status" value="1"/>
</dbReference>
<sequence length="42" mass="4864">MVPVLSWFDDVDDTELLNLLPVFEELSVADDVYAKLQQLREP</sequence>
<name>A0AAD5FT44_SILAS</name>